<accession>A0ABT0KK61</accession>
<dbReference type="HAMAP" id="MF_02030">
    <property type="entry name" value="WecA_Gammaproteo"/>
    <property type="match status" value="1"/>
</dbReference>
<keyword evidence="9 12" id="KW-1133">Transmembrane helix</keyword>
<keyword evidence="6 12" id="KW-0812">Transmembrane</keyword>
<comment type="cofactor">
    <cofactor evidence="12">
        <name>Mn(2+)</name>
        <dbReference type="ChEBI" id="CHEBI:29035"/>
    </cofactor>
</comment>
<evidence type="ECO:0000256" key="5">
    <source>
        <dbReference type="ARBA" id="ARBA00022679"/>
    </source>
</evidence>
<dbReference type="InterPro" id="IPR000715">
    <property type="entry name" value="Glycosyl_transferase_4"/>
</dbReference>
<evidence type="ECO:0000256" key="6">
    <source>
        <dbReference type="ARBA" id="ARBA00022692"/>
    </source>
</evidence>
<feature type="transmembrane region" description="Helical" evidence="12">
    <location>
        <begin position="71"/>
        <end position="87"/>
    </location>
</feature>
<reference evidence="13 14" key="1">
    <citation type="submission" date="2022-01" db="EMBL/GenBank/DDBJ databases">
        <title>Whole genome-based taxonomy of the Shewanellaceae.</title>
        <authorList>
            <person name="Martin-Rodriguez A.J."/>
        </authorList>
    </citation>
    <scope>NUCLEOTIDE SEQUENCE [LARGE SCALE GENOMIC DNA]</scope>
    <source>
        <strain evidence="13 14">DSM 24955</strain>
    </source>
</reference>
<dbReference type="EMBL" id="JAKIKU010000001">
    <property type="protein sequence ID" value="MCL1044123.1"/>
    <property type="molecule type" value="Genomic_DNA"/>
</dbReference>
<feature type="transmembrane region" description="Helical" evidence="12">
    <location>
        <begin position="317"/>
        <end position="338"/>
    </location>
</feature>
<keyword evidence="8 12" id="KW-0448">Lipopolysaccharide biosynthesis</keyword>
<dbReference type="EC" id="2.7.8.33" evidence="12"/>
<feature type="transmembrane region" description="Helical" evidence="12">
    <location>
        <begin position="182"/>
        <end position="199"/>
    </location>
</feature>
<name>A0ABT0KK61_9GAMM</name>
<comment type="cofactor">
    <cofactor evidence="12">
        <name>Mg(2+)</name>
        <dbReference type="ChEBI" id="CHEBI:18420"/>
    </cofactor>
</comment>
<dbReference type="Pfam" id="PF00953">
    <property type="entry name" value="Glycos_transf_4"/>
    <property type="match status" value="1"/>
</dbReference>
<feature type="transmembrane region" description="Helical" evidence="12">
    <location>
        <begin position="45"/>
        <end position="65"/>
    </location>
</feature>
<evidence type="ECO:0000256" key="8">
    <source>
        <dbReference type="ARBA" id="ARBA00022985"/>
    </source>
</evidence>
<feature type="transmembrane region" description="Helical" evidence="12">
    <location>
        <begin position="6"/>
        <end position="25"/>
    </location>
</feature>
<comment type="caution">
    <text evidence="13">The sequence shown here is derived from an EMBL/GenBank/DDBJ whole genome shotgun (WGS) entry which is preliminary data.</text>
</comment>
<dbReference type="RefSeq" id="WP_248954582.1">
    <property type="nucleotide sequence ID" value="NZ_JAKIKU010000001.1"/>
</dbReference>
<keyword evidence="4 12" id="KW-0328">Glycosyltransferase</keyword>
<organism evidence="13 14">
    <name type="scientific">Shewanella electrodiphila</name>
    <dbReference type="NCBI Taxonomy" id="934143"/>
    <lineage>
        <taxon>Bacteria</taxon>
        <taxon>Pseudomonadati</taxon>
        <taxon>Pseudomonadota</taxon>
        <taxon>Gammaproteobacteria</taxon>
        <taxon>Alteromonadales</taxon>
        <taxon>Shewanellaceae</taxon>
        <taxon>Shewanella</taxon>
    </lineage>
</organism>
<evidence type="ECO:0000256" key="1">
    <source>
        <dbReference type="ARBA" id="ARBA00004651"/>
    </source>
</evidence>
<evidence type="ECO:0000256" key="12">
    <source>
        <dbReference type="HAMAP-Rule" id="MF_02030"/>
    </source>
</evidence>
<evidence type="ECO:0000256" key="2">
    <source>
        <dbReference type="ARBA" id="ARBA00022475"/>
    </source>
</evidence>
<dbReference type="PANTHER" id="PTHR22926:SF3">
    <property type="entry name" value="UNDECAPRENYL-PHOSPHATE ALPHA-N-ACETYLGLUCOSAMINYL 1-PHOSPHATE TRANSFERASE"/>
    <property type="match status" value="1"/>
</dbReference>
<keyword evidence="14" id="KW-1185">Reference proteome</keyword>
<comment type="subcellular location">
    <subcellularLocation>
        <location evidence="12">Cell inner membrane</location>
        <topology evidence="12">Multi-pass membrane protein</topology>
    </subcellularLocation>
    <subcellularLocation>
        <location evidence="1">Cell membrane</location>
        <topology evidence="1">Multi-pass membrane protein</topology>
    </subcellularLocation>
</comment>
<evidence type="ECO:0000256" key="7">
    <source>
        <dbReference type="ARBA" id="ARBA00022842"/>
    </source>
</evidence>
<keyword evidence="2 12" id="KW-1003">Cell membrane</keyword>
<evidence type="ECO:0000256" key="3">
    <source>
        <dbReference type="ARBA" id="ARBA00022519"/>
    </source>
</evidence>
<proteinExistence type="inferred from homology"/>
<dbReference type="CDD" id="cd06853">
    <property type="entry name" value="GT_WecA_like"/>
    <property type="match status" value="1"/>
</dbReference>
<evidence type="ECO:0000256" key="9">
    <source>
        <dbReference type="ARBA" id="ARBA00022989"/>
    </source>
</evidence>
<evidence type="ECO:0000256" key="4">
    <source>
        <dbReference type="ARBA" id="ARBA00022676"/>
    </source>
</evidence>
<keyword evidence="7 12" id="KW-0460">Magnesium</keyword>
<dbReference type="InterPro" id="IPR012750">
    <property type="entry name" value="ECA_WecA-rel"/>
</dbReference>
<comment type="catalytic activity">
    <reaction evidence="12">
        <text>di-trans,octa-cis-undecaprenyl phosphate + UDP-N-acetyl-alpha-D-glucosamine = N-acetyl-alpha-D-glucosaminyl-di-trans,octa-cis-undecaprenyl diphosphate + UMP</text>
        <dbReference type="Rhea" id="RHEA:28090"/>
        <dbReference type="ChEBI" id="CHEBI:57705"/>
        <dbReference type="ChEBI" id="CHEBI:57865"/>
        <dbReference type="ChEBI" id="CHEBI:60392"/>
        <dbReference type="ChEBI" id="CHEBI:62959"/>
        <dbReference type="EC" id="2.7.8.33"/>
    </reaction>
</comment>
<evidence type="ECO:0000256" key="10">
    <source>
        <dbReference type="ARBA" id="ARBA00023136"/>
    </source>
</evidence>
<dbReference type="Proteomes" id="UP001202134">
    <property type="component" value="Unassembled WGS sequence"/>
</dbReference>
<comment type="function">
    <text evidence="12">Catalyzes the transfer of the GlcNAc-1-phosphate moiety from UDP-GlcNAc onto the carrier lipid undecaprenyl phosphate (C55-P), yielding GlcNAc-pyrophosphoryl-undecaprenyl (GlcNAc-PP-C55).</text>
</comment>
<comment type="similarity">
    <text evidence="12">Belongs to the glycosyltransferase 4 family. WecA subfamily.</text>
</comment>
<feature type="transmembrane region" description="Helical" evidence="12">
    <location>
        <begin position="211"/>
        <end position="231"/>
    </location>
</feature>
<comment type="pathway">
    <text evidence="12">Bacterial outer membrane biogenesis; LPS O-antigen biosynthesis.</text>
</comment>
<feature type="transmembrane region" description="Helical" evidence="12">
    <location>
        <begin position="99"/>
        <end position="117"/>
    </location>
</feature>
<feature type="transmembrane region" description="Helical" evidence="12">
    <location>
        <begin position="292"/>
        <end position="311"/>
    </location>
</feature>
<keyword evidence="11 12" id="KW-0464">Manganese</keyword>
<feature type="transmembrane region" description="Helical" evidence="12">
    <location>
        <begin position="243"/>
        <end position="260"/>
    </location>
</feature>
<feature type="transmembrane region" description="Helical" evidence="12">
    <location>
        <begin position="159"/>
        <end position="176"/>
    </location>
</feature>
<evidence type="ECO:0000313" key="14">
    <source>
        <dbReference type="Proteomes" id="UP001202134"/>
    </source>
</evidence>
<evidence type="ECO:0000256" key="11">
    <source>
        <dbReference type="ARBA" id="ARBA00023211"/>
    </source>
</evidence>
<gene>
    <name evidence="12 13" type="primary">wecA</name>
    <name evidence="13" type="ORF">L2737_02095</name>
</gene>
<evidence type="ECO:0000313" key="13">
    <source>
        <dbReference type="EMBL" id="MCL1044123.1"/>
    </source>
</evidence>
<dbReference type="NCBIfam" id="TIGR02380">
    <property type="entry name" value="ECA_wecA"/>
    <property type="match status" value="1"/>
</dbReference>
<protein>
    <recommendedName>
        <fullName evidence="12">Undecaprenyl-phosphate alpha-N-acetylglucosaminyl 1-phosphate transferase</fullName>
        <ecNumber evidence="12">2.7.8.33</ecNumber>
    </recommendedName>
    <alternativeName>
        <fullName evidence="12">UDP-GlcNAc:undecaprenyl-phosphate GlcNAc-1-phosphate transferase</fullName>
    </alternativeName>
    <alternativeName>
        <fullName evidence="12">Undecaprenyl-phosphate GlcNAc-1-phosphate transferase</fullName>
    </alternativeName>
</protein>
<sequence>MDYLLPLLISFVLSLITIFLTRPIAIRAGLVDLPNGGRKLHVGEIPLVGGIGIYISILTASMIFFSHSQELNIYLVAAAMVLFVGSLDDRYDLSVKVRLIAQVIVASLMIFGTEQHFTSLGYIIGFTSIELGFLGALFTIVAIIGGINAVNMMDGIDGLAGSVSLIAFTSIAFLLHRADSEWVLLPILFIPALIAYLIFNLSSHTSLTKVFMGDAGNMFIGLTLVWLMVIGTNASEPAFKPVTALYLLAIPLMDMAAIMYRRLKKGLSPFKADREHLHHIFERAGFTREQTLVLISATGALFAIIGCWADINDIPEWIMFVGFIAVFFAYNFALQNIWNVIKFFRNF</sequence>
<keyword evidence="5 12" id="KW-0808">Transferase</keyword>
<dbReference type="PANTHER" id="PTHR22926">
    <property type="entry name" value="PHOSPHO-N-ACETYLMURAMOYL-PENTAPEPTIDE-TRANSFERASE"/>
    <property type="match status" value="1"/>
</dbReference>
<keyword evidence="3 12" id="KW-0997">Cell inner membrane</keyword>
<keyword evidence="10 12" id="KW-0472">Membrane</keyword>
<feature type="transmembrane region" description="Helical" evidence="12">
    <location>
        <begin position="123"/>
        <end position="147"/>
    </location>
</feature>